<feature type="region of interest" description="Disordered" evidence="1">
    <location>
        <begin position="2679"/>
        <end position="2712"/>
    </location>
</feature>
<feature type="chain" id="PRO_5045296715" description="DUF11 domain-containing protein" evidence="2">
    <location>
        <begin position="29"/>
        <end position="3313"/>
    </location>
</feature>
<comment type="caution">
    <text evidence="4">The sequence shown here is derived from an EMBL/GenBank/DDBJ whole genome shotgun (WGS) entry which is preliminary data.</text>
</comment>
<protein>
    <recommendedName>
        <fullName evidence="3">DUF11 domain-containing protein</fullName>
    </recommendedName>
</protein>
<dbReference type="Gene3D" id="2.60.40.10">
    <property type="entry name" value="Immunoglobulins"/>
    <property type="match status" value="1"/>
</dbReference>
<evidence type="ECO:0000256" key="1">
    <source>
        <dbReference type="SAM" id="MobiDB-lite"/>
    </source>
</evidence>
<feature type="compositionally biased region" description="Low complexity" evidence="1">
    <location>
        <begin position="957"/>
        <end position="966"/>
    </location>
</feature>
<feature type="domain" description="DUF11" evidence="3">
    <location>
        <begin position="3079"/>
        <end position="3189"/>
    </location>
</feature>
<feature type="domain" description="DUF11" evidence="3">
    <location>
        <begin position="2471"/>
        <end position="2582"/>
    </location>
</feature>
<keyword evidence="2" id="KW-0732">Signal</keyword>
<feature type="signal peptide" evidence="2">
    <location>
        <begin position="1"/>
        <end position="28"/>
    </location>
</feature>
<dbReference type="Pfam" id="PF01345">
    <property type="entry name" value="DUF11"/>
    <property type="match status" value="23"/>
</dbReference>
<evidence type="ECO:0000259" key="3">
    <source>
        <dbReference type="Pfam" id="PF01345"/>
    </source>
</evidence>
<feature type="region of interest" description="Disordered" evidence="1">
    <location>
        <begin position="944"/>
        <end position="966"/>
    </location>
</feature>
<organism evidence="4 5">
    <name type="scientific">Flavobacterium branchiarum</name>
    <dbReference type="NCBI Taxonomy" id="1114870"/>
    <lineage>
        <taxon>Bacteria</taxon>
        <taxon>Pseudomonadati</taxon>
        <taxon>Bacteroidota</taxon>
        <taxon>Flavobacteriia</taxon>
        <taxon>Flavobacteriales</taxon>
        <taxon>Flavobacteriaceae</taxon>
        <taxon>Flavobacterium</taxon>
    </lineage>
</organism>
<feature type="compositionally biased region" description="Low complexity" evidence="1">
    <location>
        <begin position="1435"/>
        <end position="1448"/>
    </location>
</feature>
<feature type="region of interest" description="Disordered" evidence="1">
    <location>
        <begin position="2563"/>
        <end position="2590"/>
    </location>
</feature>
<dbReference type="InterPro" id="IPR013783">
    <property type="entry name" value="Ig-like_fold"/>
</dbReference>
<feature type="domain" description="DUF11" evidence="3">
    <location>
        <begin position="1213"/>
        <end position="1324"/>
    </location>
</feature>
<feature type="region of interest" description="Disordered" evidence="1">
    <location>
        <begin position="2921"/>
        <end position="2949"/>
    </location>
</feature>
<keyword evidence="5" id="KW-1185">Reference proteome</keyword>
<dbReference type="Gene3D" id="2.60.40.3080">
    <property type="match status" value="10"/>
</dbReference>
<feature type="domain" description="DUF11" evidence="3">
    <location>
        <begin position="487"/>
        <end position="598"/>
    </location>
</feature>
<feature type="domain" description="DUF11" evidence="3">
    <location>
        <begin position="608"/>
        <end position="719"/>
    </location>
</feature>
<dbReference type="InterPro" id="IPR047589">
    <property type="entry name" value="DUF11_rpt"/>
</dbReference>
<feature type="compositionally biased region" description="Low complexity" evidence="1">
    <location>
        <begin position="2820"/>
        <end position="2831"/>
    </location>
</feature>
<feature type="compositionally biased region" description="Low complexity" evidence="1">
    <location>
        <begin position="1193"/>
        <end position="1207"/>
    </location>
</feature>
<feature type="domain" description="DUF11" evidence="3">
    <location>
        <begin position="1575"/>
        <end position="1686"/>
    </location>
</feature>
<feature type="compositionally biased region" description="Low complexity" evidence="1">
    <location>
        <begin position="2699"/>
        <end position="2710"/>
    </location>
</feature>
<feature type="non-terminal residue" evidence="4">
    <location>
        <position position="3313"/>
    </location>
</feature>
<dbReference type="PANTHER" id="PTHR34819">
    <property type="entry name" value="LARGE CYSTEINE-RICH PERIPLASMIC PROTEIN OMCB"/>
    <property type="match status" value="1"/>
</dbReference>
<dbReference type="PANTHER" id="PTHR34819:SF3">
    <property type="entry name" value="CELL SURFACE PROTEIN"/>
    <property type="match status" value="1"/>
</dbReference>
<sequence length="3313" mass="331658">MVSTSIYKKLFAYFGLLPLFLVATQLNAQSGSYGNTYVDGTGVMAIYAQHNFQSGTIVTKRTSPQGYVTFVPGSSWIGATNAAHVDGYVSKIGNTAFVFPVGDPTTLRTLSISAPTNASTQLGVAWFSGNPSTVIDPTDGVVHNTNLIGPGLTAVSPVGFWDWVPFIGSNVNGLTVTASIPDVSGFSSAANLRLVGWNGLAWIDLSGSSKATGNTNGSTLTGTIPAISTITAIAIGTYNPITDLAVTKVVDKPLPVVGSNVVFTVVATNNGPNASTGVTVTDLLGAGYTYISSTASSGTSYASATGLWTIGGLTNAASATLTITASVNATGPYANTATVTGNENDLNQLNNTVTITPVPVPSTDRAIVKTINNQTPAVGSTVIFTLNATNNGPSATTGVVVTDILPSGYTYVSSTPPVGTTYIPATGLWTIGAMTNGATRTLTITAIVNAIGSYVNTASIAGVETDPVSVNNTSSVTPIPTPVSDRSIVKTVNNSAPAVGTPVVFTLIATNSGPSTSTGVTVTDLLPAGYTYVSSTPPIGTTYTSGTGVWNIGTLPNGANATLTITATVKATGPYANTATITGTESDPTPGNNSSTVTPIPVSITDRSIVKTVNNATPVVGSNVIFTLVARNNGPSNGTGIAVTDLLPAGYTYVSSTPPIGTTYNSATGIWNIGSLANETNSTLTITATVNASGSYANTATINGIETDLVPLNNSSTATTIPIPSSDRSLVKTIDNQTPPVGSTVIFTLNATNNGPSPSTGVVVTDILPNGYSYVSSTPPAGTTYTPVNGLWTIGTMTNGATRTLTITATVNATGTYTNTGVISGIESDPISVNNTSSVTPIPTAVTNRSIVKTVNNTTPAVGSNVVFTLVATNNGPSTSTGITVTDLLPAGYTYVSSTPPIGTTYTSGTGVWNIGTLANGANATLTITATVNAAGPYANTASINGNENDPTPGNNTSTITPIPVPTTDRSIVKTVDNATPAVGNNVVFTLVARNNGPSNGTGITVTDILPAGYTYVSSTPPIGTTYNSTNGIWNIGTLSNGASSTITITATVNATGSYANTATINGVENDPTPGNNTSTTTPIPVPTTDRSLVKTINNQTPAVGSTVIFTLIATNNGPSPSTGVVVTDILPSGYTYVSSTPPAGTTYVPATGLWTIGNMANGNTKTLTITATVNATGNYTNTASINGTENDPTPGNSTSTVTPVPTSVSDQSIVKTVNNTTPAVGSNVVFTLVATNNGPSASTGIIVTDLLPAGYTYVSSTPPIGTTYASGTGVWNIGTLANGANATLTITATVNATGSYANTASINGNENDPTPGNNTSTITPNPTATTNRSIVKTVNNTTPAVGSNVVFTLVATNNGPSASTGVTVTDLLPAGYTYVSSTPPAGTTYTSGTGIWNIGTLANGANATLTITATVNATGPYANTASINGNENDPTPGNNTSTITPIPTATTDRSIVKTVDNSNPTVGNTVIFRLLATNNGPSDGTGITVTDLLPAGYTYVSSDASEGTTYTSGTGVWNIGALSNGATTTLYITATVNASGPYANTATINGTENDPTPGNNSSTITPTPVASSNLNITKTVDTASPYTGNNVVFTLTASNAGPSNATGVSVNDLLPSGYTFVSATPSAGTYNSGTGVWSLNDINANTNATLTITATVNPTGNYTNTATINADQNDPTPDNNMASVTPTPINVQISKTGPSNSSAGNIVTYTLTANNSGTGNALAQTISDNVSASLVNVSWTAVAQGTATISNGATGTGNTLSVTGDIPSGSNNQIIITITGTVPSSSTVTSISNTASVTATGSPIITSNTITTTIGREADIQIQKTGPTNAYAGNLVDYNLTITNLGPADANAVTIEDMLPAGLDISTVNWTATALNGANVSGASSGTGNVNLLAAIPATGNASISVTITGKINGDFAGSTLVNTATATPETGVTDATPASSSVTTNVSRIANVRITKSGPANIGAGDMISYTLRVINDGPSNAPGINILDNIPSQVLNPTWTATVQNGATLSAMNGTGNINLIGDIPATTGVIEITVTGLINPATPDNSNFSNTATANFQALSPVTDPELANNTSTIPTVVSNSPLLRVSKNGPTSININDPITYTIVVSNGGAGDITDAIIQDNVPTSVIVSDWNIVAGGGATITGATSGTTNTVATSGDIPADGNPLTALTIVVHGTVSSNALSSFTNTVTVTAGNVMESSVTTSTNQSTDLIIQKSGPQTATAGTPITYSIKVSNAGPVDVQGLTIQDLIPSDVENINWTATASGVATINGISSGSSNTIQLTGNITAGASNYITIAINGTVSASTSATTISNNATVTSSASVTDYNLANNSSSVSTTIIKETDVSITKTVDNTMPNVGSNVVFTLVATNSGPSDGTGISVTDLLPAGYTFVSATPPTGTSYVPATGLWTIGALTNGASSTLTITATVAPTGSYANTASINGTENDPTPGNNSSTITPTPIPNSDRSIVKTVDNQNPAVGSTVTFSLLATNNGPSDGTGVTVTDLLPSGYTYVSSVAPIGTIYNPTNGLWNIGTLAGATTSTLTITATVNAAGTYANTASISGTENDPTPGNDSSTSTPTAVPTSDRTIVKTVDNSNPAVGSTVTFSLAATNNGPSNGTGVTVTDLLPAGYTYVSSIAPIGTSYDSASGLWTIGTLTAATTATLTITATVNPAGPYANTASISGTENDPTPGNDSSTSTPTAVPTSDRSIVKTVDNSNPAVGSTVTFSLAATNNGPSNGTGVTVTDLLPAGYTYVSSVAPIGTTYDSGSGEWTIGTLAGATTATLTITATVNKTGPYANTASITGTENDPTPGNDSSSSTPTAVPTSDRSIVKTVDNPNPAVGSTVTFSLAATNNGPSDGTGVTVTDLLPAGYTYISSVAPIGTSYDPASGKWNIGTLAGETTATLTITATVNKTGPYANSASIDGTENDPTPGNDSSTSTPIAVPTSDRSIVKTVDHPNPAVGSTVTFSLAATNNGPSDGTGVTVTDLLPAGYTYVSSVAPIGTTYDPGSGEWTIGTLAGATTATLSITATVNATGSYANSASITGTENDPTPGNDSSTSTPTPSPRAHLTIAKVTKTPTQTSFVPGQAVVYKITVTNDGPSEALAVNIQDVAPMGTTISSWTAIASTGVTYPNASGTGNLDETLVTLANGLVAIYEVTVQTPADFTGTLSNAVTTTSTTPSPTPDPTPGPCTTCATNPISPTPQADLNTVKTLSDPTQTSFVPGQAVVYRIAVTNNGPSDATAVSIVDNAPAGTTISSWTAMPSTGVTYPNASGTGNLNESLATLTNGLVAIYEVTVQTPADFTGTL</sequence>
<feature type="region of interest" description="Disordered" evidence="1">
    <location>
        <begin position="1183"/>
        <end position="1207"/>
    </location>
</feature>
<dbReference type="Proteomes" id="UP001589589">
    <property type="component" value="Unassembled WGS sequence"/>
</dbReference>
<dbReference type="InterPro" id="IPR001434">
    <property type="entry name" value="OmcB-like_DUF11"/>
</dbReference>
<dbReference type="InterPro" id="IPR051172">
    <property type="entry name" value="Chlamydia_OmcB"/>
</dbReference>
<name>A0ABV5FIX6_9FLAO</name>
<feature type="region of interest" description="Disordered" evidence="1">
    <location>
        <begin position="2800"/>
        <end position="2842"/>
    </location>
</feature>
<feature type="region of interest" description="Disordered" evidence="1">
    <location>
        <begin position="1429"/>
        <end position="1448"/>
    </location>
</feature>
<feature type="region of interest" description="Disordered" evidence="1">
    <location>
        <begin position="2441"/>
        <end position="2468"/>
    </location>
</feature>
<feature type="compositionally biased region" description="Low complexity" evidence="1">
    <location>
        <begin position="2578"/>
        <end position="2589"/>
    </location>
</feature>
<feature type="domain" description="DUF11" evidence="3">
    <location>
        <begin position="2348"/>
        <end position="2461"/>
    </location>
</feature>
<feature type="compositionally biased region" description="Polar residues" evidence="1">
    <location>
        <begin position="2921"/>
        <end position="2946"/>
    </location>
</feature>
<feature type="domain" description="DUF11" evidence="3">
    <location>
        <begin position="971"/>
        <end position="1082"/>
    </location>
</feature>
<feature type="region of interest" description="Disordered" evidence="1">
    <location>
        <begin position="3047"/>
        <end position="3072"/>
    </location>
</feature>
<feature type="compositionally biased region" description="Polar residues" evidence="1">
    <location>
        <begin position="1183"/>
        <end position="1192"/>
    </location>
</feature>
<feature type="domain" description="DUF11" evidence="3">
    <location>
        <begin position="1820"/>
        <end position="1945"/>
    </location>
</feature>
<feature type="domain" description="DUF11" evidence="3">
    <location>
        <begin position="2834"/>
        <end position="2945"/>
    </location>
</feature>
<feature type="domain" description="DUF11" evidence="3">
    <location>
        <begin position="850"/>
        <end position="961"/>
    </location>
</feature>
<feature type="compositionally biased region" description="Low complexity" evidence="1">
    <location>
        <begin position="3056"/>
        <end position="3067"/>
    </location>
</feature>
<feature type="domain" description="DUF11" evidence="3">
    <location>
        <begin position="729"/>
        <end position="840"/>
    </location>
</feature>
<proteinExistence type="predicted"/>
<feature type="domain" description="DUF11" evidence="3">
    <location>
        <begin position="3212"/>
        <end position="3305"/>
    </location>
</feature>
<feature type="domain" description="DUF11" evidence="3">
    <location>
        <begin position="2592"/>
        <end position="2703"/>
    </location>
</feature>
<feature type="domain" description="DUF11" evidence="3">
    <location>
        <begin position="243"/>
        <end position="356"/>
    </location>
</feature>
<evidence type="ECO:0000256" key="2">
    <source>
        <dbReference type="SAM" id="SignalP"/>
    </source>
</evidence>
<feature type="domain" description="DUF11" evidence="3">
    <location>
        <begin position="2214"/>
        <end position="2340"/>
    </location>
</feature>
<dbReference type="Gene3D" id="2.60.40.1170">
    <property type="entry name" value="Mu homology domain, subdomain B"/>
    <property type="match status" value="7"/>
</dbReference>
<evidence type="ECO:0000313" key="4">
    <source>
        <dbReference type="EMBL" id="MFB9063493.1"/>
    </source>
</evidence>
<feature type="compositionally biased region" description="Polar residues" evidence="1">
    <location>
        <begin position="2682"/>
        <end position="2698"/>
    </location>
</feature>
<feature type="domain" description="DUF11" evidence="3">
    <location>
        <begin position="1092"/>
        <end position="1203"/>
    </location>
</feature>
<evidence type="ECO:0000313" key="5">
    <source>
        <dbReference type="Proteomes" id="UP001589589"/>
    </source>
</evidence>
<feature type="domain" description="DUF11" evidence="3">
    <location>
        <begin position="2955"/>
        <end position="3066"/>
    </location>
</feature>
<feature type="compositionally biased region" description="Polar residues" evidence="1">
    <location>
        <begin position="2563"/>
        <end position="2577"/>
    </location>
</feature>
<feature type="domain" description="DUF11" evidence="3">
    <location>
        <begin position="1455"/>
        <end position="1566"/>
    </location>
</feature>
<feature type="compositionally biased region" description="Polar residues" evidence="1">
    <location>
        <begin position="944"/>
        <end position="956"/>
    </location>
</feature>
<accession>A0ABV5FIX6</accession>
<feature type="compositionally biased region" description="Low complexity" evidence="1">
    <location>
        <begin position="1314"/>
        <end position="1330"/>
    </location>
</feature>
<feature type="region of interest" description="Disordered" evidence="1">
    <location>
        <begin position="1066"/>
        <end position="1088"/>
    </location>
</feature>
<feature type="compositionally biased region" description="Polar residues" evidence="1">
    <location>
        <begin position="2800"/>
        <end position="2819"/>
    </location>
</feature>
<feature type="domain" description="DUF11" evidence="3">
    <location>
        <begin position="1955"/>
        <end position="2078"/>
    </location>
</feature>
<feature type="region of interest" description="Disordered" evidence="1">
    <location>
        <begin position="1550"/>
        <end position="1569"/>
    </location>
</feature>
<gene>
    <name evidence="4" type="ORF">ACFFUQ_05615</name>
</gene>
<feature type="domain" description="DUF11" evidence="3">
    <location>
        <begin position="1334"/>
        <end position="1445"/>
    </location>
</feature>
<feature type="domain" description="DUF11" evidence="3">
    <location>
        <begin position="366"/>
        <end position="477"/>
    </location>
</feature>
<feature type="region of interest" description="Disordered" evidence="1">
    <location>
        <begin position="1306"/>
        <end position="1330"/>
    </location>
</feature>
<dbReference type="EMBL" id="JBHMEX010000015">
    <property type="protein sequence ID" value="MFB9063493.1"/>
    <property type="molecule type" value="Genomic_DNA"/>
</dbReference>
<reference evidence="4 5" key="1">
    <citation type="submission" date="2024-09" db="EMBL/GenBank/DDBJ databases">
        <authorList>
            <person name="Sun Q."/>
            <person name="Mori K."/>
        </authorList>
    </citation>
    <scope>NUCLEOTIDE SEQUENCE [LARGE SCALE GENOMIC DNA]</scope>
    <source>
        <strain evidence="4 5">CECT 7908</strain>
    </source>
</reference>
<dbReference type="NCBIfam" id="TIGR01451">
    <property type="entry name" value="B_ant_repeat"/>
    <property type="match status" value="25"/>
</dbReference>
<feature type="domain" description="DUF11" evidence="3">
    <location>
        <begin position="2713"/>
        <end position="2824"/>
    </location>
</feature>
<feature type="compositionally biased region" description="Low complexity" evidence="1">
    <location>
        <begin position="1070"/>
        <end position="1088"/>
    </location>
</feature>